<dbReference type="GO" id="GO:0005737">
    <property type="term" value="C:cytoplasm"/>
    <property type="evidence" value="ECO:0007669"/>
    <property type="project" value="TreeGrafter"/>
</dbReference>
<dbReference type="Pfam" id="PF00583">
    <property type="entry name" value="Acetyltransf_1"/>
    <property type="match status" value="1"/>
</dbReference>
<dbReference type="PANTHER" id="PTHR43626:SF4">
    <property type="entry name" value="GCN5-RELATED N-ACETYLTRANSFERASE 2, CHLOROPLASTIC"/>
    <property type="match status" value="1"/>
</dbReference>
<dbReference type="NCBIfam" id="NF005840">
    <property type="entry name" value="PRK07757.1"/>
    <property type="match status" value="1"/>
</dbReference>
<dbReference type="PANTHER" id="PTHR43626">
    <property type="entry name" value="ACYL-COA N-ACYLTRANSFERASE"/>
    <property type="match status" value="1"/>
</dbReference>
<dbReference type="CDD" id="cd04301">
    <property type="entry name" value="NAT_SF"/>
    <property type="match status" value="1"/>
</dbReference>
<dbReference type="SUPFAM" id="SSF55729">
    <property type="entry name" value="Acyl-CoA N-acyltransferases (Nat)"/>
    <property type="match status" value="1"/>
</dbReference>
<dbReference type="InterPro" id="IPR016181">
    <property type="entry name" value="Acyl_CoA_acyltransferase"/>
</dbReference>
<dbReference type="InterPro" id="IPR000182">
    <property type="entry name" value="GNAT_dom"/>
</dbReference>
<evidence type="ECO:0000256" key="2">
    <source>
        <dbReference type="ARBA" id="ARBA00023315"/>
    </source>
</evidence>
<protein>
    <recommendedName>
        <fullName evidence="3">N-acetyltransferase domain-containing protein</fullName>
    </recommendedName>
</protein>
<name>X1NK26_9ZZZZ</name>
<accession>X1NK26</accession>
<feature type="domain" description="N-acetyltransferase" evidence="3">
    <location>
        <begin position="1"/>
        <end position="111"/>
    </location>
</feature>
<feature type="non-terminal residue" evidence="4">
    <location>
        <position position="1"/>
    </location>
</feature>
<evidence type="ECO:0000256" key="1">
    <source>
        <dbReference type="ARBA" id="ARBA00022679"/>
    </source>
</evidence>
<gene>
    <name evidence="4" type="ORF">S06H3_36750</name>
</gene>
<reference evidence="4" key="1">
    <citation type="journal article" date="2014" name="Front. Microbiol.">
        <title>High frequency of phylogenetically diverse reductive dehalogenase-homologous genes in deep subseafloor sedimentary metagenomes.</title>
        <authorList>
            <person name="Kawai M."/>
            <person name="Futagami T."/>
            <person name="Toyoda A."/>
            <person name="Takaki Y."/>
            <person name="Nishi S."/>
            <person name="Hori S."/>
            <person name="Arai W."/>
            <person name="Tsubouchi T."/>
            <person name="Morono Y."/>
            <person name="Uchiyama I."/>
            <person name="Ito T."/>
            <person name="Fujiyama A."/>
            <person name="Inagaki F."/>
            <person name="Takami H."/>
        </authorList>
    </citation>
    <scope>NUCLEOTIDE SEQUENCE</scope>
    <source>
        <strain evidence="4">Expedition CK06-06</strain>
    </source>
</reference>
<proteinExistence type="predicted"/>
<organism evidence="4">
    <name type="scientific">marine sediment metagenome</name>
    <dbReference type="NCBI Taxonomy" id="412755"/>
    <lineage>
        <taxon>unclassified sequences</taxon>
        <taxon>metagenomes</taxon>
        <taxon>ecological metagenomes</taxon>
    </lineage>
</organism>
<dbReference type="AlphaFoldDB" id="X1NK26"/>
<sequence>DEMLARSLSEIYENIRDYFVIRQGERVVACTALHVSWSDLAEIKSLAVTEDSQRQGIGDQLVEACLREAKELGIPTIFCLTYKPAFFEKCGFSLVDKAELPRKVWGECYRCPKFPDCDEVALIYHLEAGA</sequence>
<dbReference type="GO" id="GO:0008080">
    <property type="term" value="F:N-acetyltransferase activity"/>
    <property type="evidence" value="ECO:0007669"/>
    <property type="project" value="InterPro"/>
</dbReference>
<dbReference type="InterPro" id="IPR045039">
    <property type="entry name" value="NSI-like"/>
</dbReference>
<dbReference type="Gene3D" id="3.40.630.30">
    <property type="match status" value="1"/>
</dbReference>
<keyword evidence="1" id="KW-0808">Transferase</keyword>
<dbReference type="EMBL" id="BARV01022280">
    <property type="protein sequence ID" value="GAI19024.1"/>
    <property type="molecule type" value="Genomic_DNA"/>
</dbReference>
<keyword evidence="2" id="KW-0012">Acyltransferase</keyword>
<evidence type="ECO:0000313" key="4">
    <source>
        <dbReference type="EMBL" id="GAI19024.1"/>
    </source>
</evidence>
<dbReference type="PROSITE" id="PS51186">
    <property type="entry name" value="GNAT"/>
    <property type="match status" value="1"/>
</dbReference>
<comment type="caution">
    <text evidence="4">The sequence shown here is derived from an EMBL/GenBank/DDBJ whole genome shotgun (WGS) entry which is preliminary data.</text>
</comment>
<evidence type="ECO:0000259" key="3">
    <source>
        <dbReference type="PROSITE" id="PS51186"/>
    </source>
</evidence>